<evidence type="ECO:0000259" key="4">
    <source>
        <dbReference type="Pfam" id="PF14257"/>
    </source>
</evidence>
<keyword evidence="2" id="KW-1133">Transmembrane helix</keyword>
<name>A0ABS3SDD7_9CELL</name>
<protein>
    <submittedName>
        <fullName evidence="5">DUF4349 domain-containing protein</fullName>
    </submittedName>
</protein>
<dbReference type="InterPro" id="IPR025645">
    <property type="entry name" value="DUF4349"/>
</dbReference>
<feature type="region of interest" description="Disordered" evidence="1">
    <location>
        <begin position="35"/>
        <end position="84"/>
    </location>
</feature>
<keyword evidence="2" id="KW-0812">Transmembrane</keyword>
<dbReference type="Pfam" id="PF14257">
    <property type="entry name" value="DUF4349"/>
    <property type="match status" value="1"/>
</dbReference>
<organism evidence="5 6">
    <name type="scientific">Cellulomonas fengjieae</name>
    <dbReference type="NCBI Taxonomy" id="2819978"/>
    <lineage>
        <taxon>Bacteria</taxon>
        <taxon>Bacillati</taxon>
        <taxon>Actinomycetota</taxon>
        <taxon>Actinomycetes</taxon>
        <taxon>Micrococcales</taxon>
        <taxon>Cellulomonadaceae</taxon>
        <taxon>Cellulomonas</taxon>
    </lineage>
</organism>
<dbReference type="RefSeq" id="WP_208288587.1">
    <property type="nucleotide sequence ID" value="NZ_CP074404.1"/>
</dbReference>
<feature type="chain" id="PRO_5046581506" evidence="3">
    <location>
        <begin position="36"/>
        <end position="331"/>
    </location>
</feature>
<keyword evidence="6" id="KW-1185">Reference proteome</keyword>
<feature type="signal peptide" evidence="3">
    <location>
        <begin position="1"/>
        <end position="35"/>
    </location>
</feature>
<sequence>MTPTTSRPRNVRTRAARLGVAGIIALSALLSACSAGDDGASADMQSESLPDSGAVGADEGGGDQGASAQAPEGSVAPAASTAGANRQVVQTGDVTMSVEDPRSAADAIVRLAEDAGGRIDDRVEQAQTETEIATAQLTLRLPAATVSSTLVALRDLGDVEKVNLAKKDVTEAAQDLDARIHAMELSVSRMTALLATATTHDDIVAAEDALTQRETALEQLRSQRAGIAEQVSLSTIRVALVGPDLPPYVEPAAPPTGPQSFVEGLVTGWGSLVDVVSGGAIVLGVLLPWLAFGGAVGALALAGVRWVRRRRGRTVVHPLAAGPVVEPTQPH</sequence>
<dbReference type="Proteomes" id="UP000678317">
    <property type="component" value="Unassembled WGS sequence"/>
</dbReference>
<gene>
    <name evidence="5" type="ORF">J4035_03850</name>
</gene>
<dbReference type="PROSITE" id="PS51257">
    <property type="entry name" value="PROKAR_LIPOPROTEIN"/>
    <property type="match status" value="1"/>
</dbReference>
<keyword evidence="2" id="KW-0472">Membrane</keyword>
<feature type="domain" description="DUF4349" evidence="4">
    <location>
        <begin position="86"/>
        <end position="299"/>
    </location>
</feature>
<evidence type="ECO:0000313" key="5">
    <source>
        <dbReference type="EMBL" id="MBO3083763.1"/>
    </source>
</evidence>
<proteinExistence type="predicted"/>
<feature type="transmembrane region" description="Helical" evidence="2">
    <location>
        <begin position="281"/>
        <end position="304"/>
    </location>
</feature>
<reference evidence="5 6" key="1">
    <citation type="submission" date="2021-03" db="EMBL/GenBank/DDBJ databases">
        <title>novel species in genus Cellulomonas.</title>
        <authorList>
            <person name="Zhang G."/>
        </authorList>
    </citation>
    <scope>NUCLEOTIDE SEQUENCE [LARGE SCALE GENOMIC DNA]</scope>
    <source>
        <strain evidence="6">zg-ZUI188</strain>
    </source>
</reference>
<accession>A0ABS3SDD7</accession>
<evidence type="ECO:0000313" key="6">
    <source>
        <dbReference type="Proteomes" id="UP000678317"/>
    </source>
</evidence>
<comment type="caution">
    <text evidence="5">The sequence shown here is derived from an EMBL/GenBank/DDBJ whole genome shotgun (WGS) entry which is preliminary data.</text>
</comment>
<evidence type="ECO:0000256" key="1">
    <source>
        <dbReference type="SAM" id="MobiDB-lite"/>
    </source>
</evidence>
<evidence type="ECO:0000256" key="2">
    <source>
        <dbReference type="SAM" id="Phobius"/>
    </source>
</evidence>
<keyword evidence="3" id="KW-0732">Signal</keyword>
<evidence type="ECO:0000256" key="3">
    <source>
        <dbReference type="SAM" id="SignalP"/>
    </source>
</evidence>
<dbReference type="EMBL" id="JAGFBM010000001">
    <property type="protein sequence ID" value="MBO3083763.1"/>
    <property type="molecule type" value="Genomic_DNA"/>
</dbReference>